<comment type="caution">
    <text evidence="1">The sequence shown here is derived from an EMBL/GenBank/DDBJ whole genome shotgun (WGS) entry which is preliminary data.</text>
</comment>
<reference evidence="1 2" key="1">
    <citation type="submission" date="2015-07" db="EMBL/GenBank/DDBJ databases">
        <authorList>
            <person name="Noorani M."/>
        </authorList>
    </citation>
    <scope>NUCLEOTIDE SEQUENCE [LARGE SCALE GENOMIC DNA]</scope>
    <source>
        <strain evidence="1 2">NRRL B-24567</strain>
    </source>
</reference>
<dbReference type="OrthoDB" id="8444549at2"/>
<dbReference type="Proteomes" id="UP000037773">
    <property type="component" value="Unassembled WGS sequence"/>
</dbReference>
<dbReference type="AlphaFoldDB" id="A0A0M8QP72"/>
<sequence length="496" mass="54819">MSRTLSVAEYRTLLHDALSAAHATDALTLPIPMMYTPDAHRAALYADSTVVRGAVGEGKTFWARALTDPKLRAVAAREYRLPRLERTEAATGFGARPDTFQPSSGELRALTAWGVQPTTLWTTVALTALGVPDLATLATWTERVDWLVRNPGATDRSLAEIEASARTADTVRIVLFDSLDQFHPDRTVAEHLASGVLNLAATLSRRTTRLRAKVFIRPDMLDGALNGVPRADRAFLTARAADLSWSRTHYLHRFDRADLFGLLFHVLGNHPSAEAAAFRAAWPTWQQDADGRFLAPDELSRDRKAQEEVFTTLVGRYMGVNARNGFTYNYLSCYLQDALGTITPRPFLAALAAALENTSRSHSGHDRPLHYDDLRHGVSCGARAEELHQALPWARLALEPLAGQQLPMREEDVFELWANIGLADRLQEMTRRAVADASRSRTGPRHPTSYPFLLEELVDAGVLDRRTTGELDMPDVYRTALGLGRRGGVRRAPTAA</sequence>
<evidence type="ECO:0000313" key="2">
    <source>
        <dbReference type="Proteomes" id="UP000037773"/>
    </source>
</evidence>
<name>A0A0M8QP72_9ACTN</name>
<evidence type="ECO:0000313" key="1">
    <source>
        <dbReference type="EMBL" id="KOT46789.1"/>
    </source>
</evidence>
<dbReference type="PATRIC" id="fig|36816.3.peg.213"/>
<keyword evidence="2" id="KW-1185">Reference proteome</keyword>
<dbReference type="EMBL" id="LGCN01000001">
    <property type="protein sequence ID" value="KOT46789.1"/>
    <property type="molecule type" value="Genomic_DNA"/>
</dbReference>
<gene>
    <name evidence="1" type="ORF">ADK41_00990</name>
</gene>
<proteinExistence type="predicted"/>
<protein>
    <submittedName>
        <fullName evidence="1">Uncharacterized protein</fullName>
    </submittedName>
</protein>
<organism evidence="1 2">
    <name type="scientific">Streptomyces caelestis</name>
    <dbReference type="NCBI Taxonomy" id="36816"/>
    <lineage>
        <taxon>Bacteria</taxon>
        <taxon>Bacillati</taxon>
        <taxon>Actinomycetota</taxon>
        <taxon>Actinomycetes</taxon>
        <taxon>Kitasatosporales</taxon>
        <taxon>Streptomycetaceae</taxon>
        <taxon>Streptomyces</taxon>
    </lineage>
</organism>
<accession>A0A0M8QP72</accession>
<dbReference type="RefSeq" id="WP_030819426.1">
    <property type="nucleotide sequence ID" value="NZ_LGCN01000001.1"/>
</dbReference>